<dbReference type="PANTHER" id="PTHR37415:SF1">
    <property type="entry name" value="CELL FUSION PROTEIN AFF-1"/>
    <property type="match status" value="1"/>
</dbReference>
<dbReference type="OrthoDB" id="5916841at2759"/>
<dbReference type="EMBL" id="KN557704">
    <property type="protein sequence ID" value="KHJ87467.1"/>
    <property type="molecule type" value="Genomic_DNA"/>
</dbReference>
<dbReference type="Pfam" id="PF14884">
    <property type="entry name" value="EFF-AFF"/>
    <property type="match status" value="1"/>
</dbReference>
<dbReference type="InterPro" id="IPR043076">
    <property type="entry name" value="Fusogen_EFF/AFF_dom3"/>
</dbReference>
<gene>
    <name evidence="2" type="ORF">OESDEN_12760</name>
</gene>
<protein>
    <submittedName>
        <fullName evidence="2">Uncharacterized protein</fullName>
    </submittedName>
</protein>
<accession>A0A0B1SVA6</accession>
<keyword evidence="1" id="KW-0472">Membrane</keyword>
<proteinExistence type="predicted"/>
<dbReference type="Gene3D" id="2.60.40.3980">
    <property type="entry name" value="Cell-cell fusogen EFF/AFF, domain 3"/>
    <property type="match status" value="1"/>
</dbReference>
<dbReference type="GO" id="GO:0000768">
    <property type="term" value="P:syncytium formation by plasma membrane fusion"/>
    <property type="evidence" value="ECO:0007669"/>
    <property type="project" value="TreeGrafter"/>
</dbReference>
<evidence type="ECO:0000313" key="3">
    <source>
        <dbReference type="Proteomes" id="UP000053660"/>
    </source>
</evidence>
<keyword evidence="1" id="KW-1133">Transmembrane helix</keyword>
<organism evidence="2 3">
    <name type="scientific">Oesophagostomum dentatum</name>
    <name type="common">Nodular worm</name>
    <dbReference type="NCBI Taxonomy" id="61180"/>
    <lineage>
        <taxon>Eukaryota</taxon>
        <taxon>Metazoa</taxon>
        <taxon>Ecdysozoa</taxon>
        <taxon>Nematoda</taxon>
        <taxon>Chromadorea</taxon>
        <taxon>Rhabditida</taxon>
        <taxon>Rhabditina</taxon>
        <taxon>Rhabditomorpha</taxon>
        <taxon>Strongyloidea</taxon>
        <taxon>Strongylidae</taxon>
        <taxon>Oesophagostomum</taxon>
    </lineage>
</organism>
<reference evidence="2 3" key="1">
    <citation type="submission" date="2014-03" db="EMBL/GenBank/DDBJ databases">
        <title>Draft genome of the hookworm Oesophagostomum dentatum.</title>
        <authorList>
            <person name="Mitreva M."/>
        </authorList>
    </citation>
    <scope>NUCLEOTIDE SEQUENCE [LARGE SCALE GENOMIC DNA]</scope>
    <source>
        <strain evidence="2 3">OD-Hann</strain>
    </source>
</reference>
<keyword evidence="3" id="KW-1185">Reference proteome</keyword>
<keyword evidence="1" id="KW-0812">Transmembrane</keyword>
<name>A0A0B1SVA6_OESDE</name>
<sequence>MVVTGSRPNRELQPGMYFVREGTHEIRGYIPINEIGESNLEKLGWMRFAEGKWDIRNGNVKIKQAHHVNVADCKQQQYTSTINGEQMVLVSGNDVEESYDLGRALTSDPWIETAVYQGRDVRVEHAEGTSISVYMTSETRPHMLRHISQMESFDGLIQVDRDSNRYLNISFLGTKGTLIGNIFSSEKKDQIDMAFSVQVEGSKLRDYRSIISIPSSINNSRYVCFHPSGDLEGEMCKWFRYEAQRLNSYRVAHKWQSGKGECAGCNERGVDSFLTSLAPRQWLNGISSPVEFATMAVEVLIFVCLLFVFIVICTKCFIPLVCCSLSVAKTPKKK</sequence>
<dbReference type="Proteomes" id="UP000053660">
    <property type="component" value="Unassembled WGS sequence"/>
</dbReference>
<dbReference type="PANTHER" id="PTHR37415">
    <property type="entry name" value="EFF-1A"/>
    <property type="match status" value="1"/>
</dbReference>
<feature type="transmembrane region" description="Helical" evidence="1">
    <location>
        <begin position="299"/>
        <end position="328"/>
    </location>
</feature>
<dbReference type="GO" id="GO:0044291">
    <property type="term" value="C:cell-cell contact zone"/>
    <property type="evidence" value="ECO:0007669"/>
    <property type="project" value="TreeGrafter"/>
</dbReference>
<dbReference type="InterPro" id="IPR029213">
    <property type="entry name" value="Fusogen_EFF/AFF"/>
</dbReference>
<evidence type="ECO:0000313" key="2">
    <source>
        <dbReference type="EMBL" id="KHJ87467.1"/>
    </source>
</evidence>
<evidence type="ECO:0000256" key="1">
    <source>
        <dbReference type="SAM" id="Phobius"/>
    </source>
</evidence>
<dbReference type="AlphaFoldDB" id="A0A0B1SVA6"/>